<dbReference type="PANTHER" id="PTHR47331">
    <property type="entry name" value="PHD-TYPE DOMAIN-CONTAINING PROTEIN"/>
    <property type="match status" value="1"/>
</dbReference>
<organism evidence="2 3">
    <name type="scientific">Allacma fusca</name>
    <dbReference type="NCBI Taxonomy" id="39272"/>
    <lineage>
        <taxon>Eukaryota</taxon>
        <taxon>Metazoa</taxon>
        <taxon>Ecdysozoa</taxon>
        <taxon>Arthropoda</taxon>
        <taxon>Hexapoda</taxon>
        <taxon>Collembola</taxon>
        <taxon>Symphypleona</taxon>
        <taxon>Sminthuridae</taxon>
        <taxon>Allacma</taxon>
    </lineage>
</organism>
<feature type="non-terminal residue" evidence="2">
    <location>
        <position position="558"/>
    </location>
</feature>
<feature type="region of interest" description="Disordered" evidence="1">
    <location>
        <begin position="174"/>
        <end position="197"/>
    </location>
</feature>
<accession>A0A8J2KTF5</accession>
<feature type="compositionally biased region" description="Low complexity" evidence="1">
    <location>
        <begin position="97"/>
        <end position="112"/>
    </location>
</feature>
<reference evidence="2" key="1">
    <citation type="submission" date="2021-06" db="EMBL/GenBank/DDBJ databases">
        <authorList>
            <person name="Hodson N. C."/>
            <person name="Mongue J. A."/>
            <person name="Jaron S. K."/>
        </authorList>
    </citation>
    <scope>NUCLEOTIDE SEQUENCE</scope>
</reference>
<feature type="region of interest" description="Disordered" evidence="1">
    <location>
        <begin position="345"/>
        <end position="364"/>
    </location>
</feature>
<proteinExistence type="predicted"/>
<feature type="compositionally biased region" description="Pro residues" evidence="1">
    <location>
        <begin position="403"/>
        <end position="414"/>
    </location>
</feature>
<keyword evidence="3" id="KW-1185">Reference proteome</keyword>
<evidence type="ECO:0000256" key="1">
    <source>
        <dbReference type="SAM" id="MobiDB-lite"/>
    </source>
</evidence>
<feature type="region of interest" description="Disordered" evidence="1">
    <location>
        <begin position="387"/>
        <end position="435"/>
    </location>
</feature>
<feature type="region of interest" description="Disordered" evidence="1">
    <location>
        <begin position="1"/>
        <end position="114"/>
    </location>
</feature>
<dbReference type="EMBL" id="CAJVCH010204886">
    <property type="protein sequence ID" value="CAG7731051.1"/>
    <property type="molecule type" value="Genomic_DNA"/>
</dbReference>
<evidence type="ECO:0000313" key="3">
    <source>
        <dbReference type="Proteomes" id="UP000708208"/>
    </source>
</evidence>
<sequence>MDEADELLDDFPVGNTGTTEDVRNANDEESGTFLRRSERRNFGVGPQRYGHPASSEQRRPTVMETTSNLTENLTPSQSRTLTRFTPAAETTVRARSKASSGSSNKTSRTSSTIRMKQLELEAKIAEANVRSAKRDADAKIARAEANALKAEALAEVEDATLKMTRARLEAEKARLEEIDSSDEERQNLTLDDDDGKNKDFVEDYLNKSPFWNEFRGNLLTQEGNAQPRVSFPETPPVPATEYPGCTDGNLFRGENPFLNLKSNDVEHEWSGANLFGGPTLRDRVELLTLAKPTTGKAVGTEIVPGKSTVANVYSTGHFAPTVPRGTQYMAPASHTMLTTDRPTLLEPPKSVQTPGLYPTTVPPLQTKAPWMGQFQSKTPMTFQSTVRPNYPSAGQSWYSGSNPRPPGTIPPTIPKVPTQSQPIPPGTQAGPAGHDMTEIMGQLSTAIQLLASRDAHSSNDNRVILARQTMQRDLPVFSGEPEEWANFAASYLRSTQTCRFSNDENLSRLQKCLKGKAKEVVYALLVTPENVPEILSTLEFNFGQPEDIVGALIGKAEA</sequence>
<evidence type="ECO:0000313" key="2">
    <source>
        <dbReference type="EMBL" id="CAG7731051.1"/>
    </source>
</evidence>
<name>A0A8J2KTF5_9HEXA</name>
<gene>
    <name evidence="2" type="ORF">AFUS01_LOCUS19660</name>
</gene>
<dbReference type="AlphaFoldDB" id="A0A8J2KTF5"/>
<dbReference type="Proteomes" id="UP000708208">
    <property type="component" value="Unassembled WGS sequence"/>
</dbReference>
<protein>
    <submittedName>
        <fullName evidence="2">Uncharacterized protein</fullName>
    </submittedName>
</protein>
<comment type="caution">
    <text evidence="2">The sequence shown here is derived from an EMBL/GenBank/DDBJ whole genome shotgun (WGS) entry which is preliminary data.</text>
</comment>
<feature type="compositionally biased region" description="Polar residues" evidence="1">
    <location>
        <begin position="63"/>
        <end position="83"/>
    </location>
</feature>
<feature type="compositionally biased region" description="Polar residues" evidence="1">
    <location>
        <begin position="387"/>
        <end position="402"/>
    </location>
</feature>